<proteinExistence type="predicted"/>
<dbReference type="AlphaFoldDB" id="A0AAD4YIR6"/>
<dbReference type="EMBL" id="JAKZEL010000001">
    <property type="protein sequence ID" value="KAI4549883.1"/>
    <property type="molecule type" value="Genomic_DNA"/>
</dbReference>
<evidence type="ECO:0000313" key="2">
    <source>
        <dbReference type="Proteomes" id="UP001214576"/>
    </source>
</evidence>
<accession>A0AAD4YIR6</accession>
<gene>
    <name evidence="1" type="ORF">MG293_002213</name>
</gene>
<reference evidence="1" key="1">
    <citation type="submission" date="2022-03" db="EMBL/GenBank/DDBJ databases">
        <title>Genomic analyses of argali, domestic sheep and their hybrids provide insights into chromosomal evolution, heterosis and genetic basis of agronomic traits.</title>
        <authorList>
            <person name="Li M."/>
        </authorList>
    </citation>
    <scope>NUCLEOTIDE SEQUENCE</scope>
    <source>
        <strain evidence="1">CAU-MHL-2022a</strain>
        <tissue evidence="1">Skin</tissue>
    </source>
</reference>
<organism evidence="1 2">
    <name type="scientific">Ovis ammon polii</name>
    <dbReference type="NCBI Taxonomy" id="230172"/>
    <lineage>
        <taxon>Eukaryota</taxon>
        <taxon>Metazoa</taxon>
        <taxon>Chordata</taxon>
        <taxon>Craniata</taxon>
        <taxon>Vertebrata</taxon>
        <taxon>Euteleostomi</taxon>
        <taxon>Mammalia</taxon>
        <taxon>Eutheria</taxon>
        <taxon>Laurasiatheria</taxon>
        <taxon>Artiodactyla</taxon>
        <taxon>Ruminantia</taxon>
        <taxon>Pecora</taxon>
        <taxon>Bovidae</taxon>
        <taxon>Caprinae</taxon>
        <taxon>Ovis</taxon>
    </lineage>
</organism>
<keyword evidence="2" id="KW-1185">Reference proteome</keyword>
<dbReference type="Proteomes" id="UP001214576">
    <property type="component" value="Unassembled WGS sequence"/>
</dbReference>
<name>A0AAD4YIR6_OVIAM</name>
<protein>
    <submittedName>
        <fullName evidence="1">Uncharacterized protein</fullName>
    </submittedName>
</protein>
<sequence>MGLGLALGREGDAPKLECDSGFTDLVDSLVGGVEGPQAGAAAASLSTSVLTELQCPDSASACGCGLGLAISGINHVSGFSIVDQFYLFWSLSRITREFLLNMGLICSVPGEGRWFLGEVERRSPRNAMDTYFLSDFEMEAELINGKAGY</sequence>
<comment type="caution">
    <text evidence="1">The sequence shown here is derived from an EMBL/GenBank/DDBJ whole genome shotgun (WGS) entry which is preliminary data.</text>
</comment>
<evidence type="ECO:0000313" key="1">
    <source>
        <dbReference type="EMBL" id="KAI4549883.1"/>
    </source>
</evidence>